<proteinExistence type="predicted"/>
<organism evidence="2 3">
    <name type="scientific">Phycomyces blakesleeanus (strain ATCC 8743b / DSM 1359 / FGSC 10004 / NBRC 33097 / NRRL 1555)</name>
    <dbReference type="NCBI Taxonomy" id="763407"/>
    <lineage>
        <taxon>Eukaryota</taxon>
        <taxon>Fungi</taxon>
        <taxon>Fungi incertae sedis</taxon>
        <taxon>Mucoromycota</taxon>
        <taxon>Mucoromycotina</taxon>
        <taxon>Mucoromycetes</taxon>
        <taxon>Mucorales</taxon>
        <taxon>Phycomycetaceae</taxon>
        <taxon>Phycomyces</taxon>
    </lineage>
</organism>
<gene>
    <name evidence="2" type="ORF">PHYBLDRAFT_158491</name>
</gene>
<accession>A0A162PW88</accession>
<feature type="region of interest" description="Disordered" evidence="1">
    <location>
        <begin position="93"/>
        <end position="117"/>
    </location>
</feature>
<feature type="compositionally biased region" description="Polar residues" evidence="1">
    <location>
        <begin position="95"/>
        <end position="104"/>
    </location>
</feature>
<dbReference type="InParanoid" id="A0A162PW88"/>
<feature type="compositionally biased region" description="Polar residues" evidence="1">
    <location>
        <begin position="8"/>
        <end position="17"/>
    </location>
</feature>
<evidence type="ECO:0000313" key="3">
    <source>
        <dbReference type="Proteomes" id="UP000077315"/>
    </source>
</evidence>
<name>A0A162PW88_PHYB8</name>
<protein>
    <submittedName>
        <fullName evidence="2">Uncharacterized protein</fullName>
    </submittedName>
</protein>
<sequence>MTDEKINQDLQNDTTNILRKPSNGLDLIDWEAQHEKSDSTDEPNQTPSDQSRASTPTDSEPVKTEDMLGGDDMPLLPLATCLEPTNVIPVRDIENSISPPQNTVKSEEKPVESVATPPEAQDKKLLLFQIETTKFGKQDLVLYENRDPIVDVKEYCEKYEMSDHFDKILEAVLESYTRKKTRRILGKKKKSKTIST</sequence>
<feature type="compositionally biased region" description="Polar residues" evidence="1">
    <location>
        <begin position="42"/>
        <end position="58"/>
    </location>
</feature>
<dbReference type="GeneID" id="28994702"/>
<dbReference type="RefSeq" id="XP_018292746.1">
    <property type="nucleotide sequence ID" value="XM_018433796.1"/>
</dbReference>
<dbReference type="Proteomes" id="UP000077315">
    <property type="component" value="Unassembled WGS sequence"/>
</dbReference>
<dbReference type="OrthoDB" id="10257471at2759"/>
<dbReference type="EMBL" id="KV440978">
    <property type="protein sequence ID" value="OAD74706.1"/>
    <property type="molecule type" value="Genomic_DNA"/>
</dbReference>
<evidence type="ECO:0000313" key="2">
    <source>
        <dbReference type="EMBL" id="OAD74706.1"/>
    </source>
</evidence>
<keyword evidence="3" id="KW-1185">Reference proteome</keyword>
<feature type="region of interest" description="Disordered" evidence="1">
    <location>
        <begin position="1"/>
        <end position="75"/>
    </location>
</feature>
<evidence type="ECO:0000256" key="1">
    <source>
        <dbReference type="SAM" id="MobiDB-lite"/>
    </source>
</evidence>
<reference evidence="3" key="1">
    <citation type="submission" date="2015-06" db="EMBL/GenBank/DDBJ databases">
        <title>Expansion of signal transduction pathways in fungi by whole-genome duplication.</title>
        <authorList>
            <consortium name="DOE Joint Genome Institute"/>
            <person name="Corrochano L.M."/>
            <person name="Kuo A."/>
            <person name="Marcet-Houben M."/>
            <person name="Polaino S."/>
            <person name="Salamov A."/>
            <person name="Villalobos J.M."/>
            <person name="Alvarez M.I."/>
            <person name="Avalos J."/>
            <person name="Benito E.P."/>
            <person name="Benoit I."/>
            <person name="Burger G."/>
            <person name="Camino L.P."/>
            <person name="Canovas D."/>
            <person name="Cerda-Olmedo E."/>
            <person name="Cheng J.-F."/>
            <person name="Dominguez A."/>
            <person name="Elias M."/>
            <person name="Eslava A.P."/>
            <person name="Glaser F."/>
            <person name="Grimwood J."/>
            <person name="Gutierrez G."/>
            <person name="Heitman J."/>
            <person name="Henrissat B."/>
            <person name="Iturriaga E.A."/>
            <person name="Lang B.F."/>
            <person name="Lavin J.L."/>
            <person name="Lee S."/>
            <person name="Li W."/>
            <person name="Lindquist E."/>
            <person name="Lopez-Garcia S."/>
            <person name="Luque E.M."/>
            <person name="Marcos A.T."/>
            <person name="Martin J."/>
            <person name="McCluskey K."/>
            <person name="Medina H.R."/>
            <person name="Miralles-Duran A."/>
            <person name="Miyazaki A."/>
            <person name="Munoz-Torres E."/>
            <person name="Oguiza J.A."/>
            <person name="Ohm R."/>
            <person name="Olmedo M."/>
            <person name="Orejas M."/>
            <person name="Ortiz-Castellanos L."/>
            <person name="Pisabarro A.G."/>
            <person name="Rodriguez-Romero J."/>
            <person name="Ruiz-Herrera J."/>
            <person name="Ruiz-Vazquez R."/>
            <person name="Sanz C."/>
            <person name="Schackwitz W."/>
            <person name="Schmutz J."/>
            <person name="Shahriari M."/>
            <person name="Shelest E."/>
            <person name="Silva-Franco F."/>
            <person name="Soanes D."/>
            <person name="Syed K."/>
            <person name="Tagua V.G."/>
            <person name="Talbot N.J."/>
            <person name="Thon M."/>
            <person name="De vries R.P."/>
            <person name="Wiebenga A."/>
            <person name="Yadav J.S."/>
            <person name="Braun E.L."/>
            <person name="Baker S."/>
            <person name="Garre V."/>
            <person name="Horwitz B."/>
            <person name="Torres-Martinez S."/>
            <person name="Idnurm A."/>
            <person name="Herrera-Estrella A."/>
            <person name="Gabaldon T."/>
            <person name="Grigoriev I.V."/>
        </authorList>
    </citation>
    <scope>NUCLEOTIDE SEQUENCE [LARGE SCALE GENOMIC DNA]</scope>
    <source>
        <strain evidence="3">NRRL 1555(-)</strain>
    </source>
</reference>
<dbReference type="AlphaFoldDB" id="A0A162PW88"/>
<dbReference type="VEuPathDB" id="FungiDB:PHYBLDRAFT_158491"/>